<protein>
    <submittedName>
        <fullName evidence="2">Uncharacterized protein</fullName>
    </submittedName>
</protein>
<feature type="signal peptide" evidence="1">
    <location>
        <begin position="1"/>
        <end position="24"/>
    </location>
</feature>
<dbReference type="RefSeq" id="WP_281462898.1">
    <property type="nucleotide sequence ID" value="NZ_JASBAN010000001.1"/>
</dbReference>
<reference evidence="2" key="1">
    <citation type="submission" date="2023-05" db="EMBL/GenBank/DDBJ databases">
        <title>Whole genome sequence of Commensalibacter sp.</title>
        <authorList>
            <person name="Charoenyingcharoen P."/>
            <person name="Yukphan P."/>
        </authorList>
    </citation>
    <scope>NUCLEOTIDE SEQUENCE</scope>
    <source>
        <strain evidence="2">TBRC 10068</strain>
    </source>
</reference>
<name>A0ABT6Q8R5_9PROT</name>
<organism evidence="2 3">
    <name type="scientific">Commensalibacter nepenthis</name>
    <dbReference type="NCBI Taxonomy" id="3043872"/>
    <lineage>
        <taxon>Bacteria</taxon>
        <taxon>Pseudomonadati</taxon>
        <taxon>Pseudomonadota</taxon>
        <taxon>Alphaproteobacteria</taxon>
        <taxon>Acetobacterales</taxon>
        <taxon>Acetobacteraceae</taxon>
    </lineage>
</organism>
<dbReference type="Proteomes" id="UP001431775">
    <property type="component" value="Unassembled WGS sequence"/>
</dbReference>
<sequence length="143" mass="16357">MKIFSVLFPYMLGAAIFFPALSQAQSSKEQQEQYALNMIAYEHKAPNHYATVLYMPYYPAYGMISLKSPQCNAEIAGYIDPFALKNNKLIITYKRCKISFDINQANQELSNPNETTVCEEYHPKNCSFSQIPSLKQIPLKIKD</sequence>
<gene>
    <name evidence="2" type="ORF">QJV33_08380</name>
</gene>
<evidence type="ECO:0000256" key="1">
    <source>
        <dbReference type="SAM" id="SignalP"/>
    </source>
</evidence>
<comment type="caution">
    <text evidence="2">The sequence shown here is derived from an EMBL/GenBank/DDBJ whole genome shotgun (WGS) entry which is preliminary data.</text>
</comment>
<feature type="chain" id="PRO_5046941587" evidence="1">
    <location>
        <begin position="25"/>
        <end position="143"/>
    </location>
</feature>
<evidence type="ECO:0000313" key="3">
    <source>
        <dbReference type="Proteomes" id="UP001431775"/>
    </source>
</evidence>
<accession>A0ABT6Q8R5</accession>
<keyword evidence="1" id="KW-0732">Signal</keyword>
<dbReference type="EMBL" id="JASBAN010000001">
    <property type="protein sequence ID" value="MDI2113286.1"/>
    <property type="molecule type" value="Genomic_DNA"/>
</dbReference>
<keyword evidence="3" id="KW-1185">Reference proteome</keyword>
<proteinExistence type="predicted"/>
<evidence type="ECO:0000313" key="2">
    <source>
        <dbReference type="EMBL" id="MDI2113286.1"/>
    </source>
</evidence>